<dbReference type="EMBL" id="WOFH01000014">
    <property type="protein sequence ID" value="MUN41466.1"/>
    <property type="molecule type" value="Genomic_DNA"/>
</dbReference>
<comment type="caution">
    <text evidence="2">The sequence shown here is derived from an EMBL/GenBank/DDBJ whole genome shotgun (WGS) entry which is preliminary data.</text>
</comment>
<evidence type="ECO:0000313" key="2">
    <source>
        <dbReference type="EMBL" id="MUN41466.1"/>
    </source>
</evidence>
<dbReference type="RefSeq" id="WP_156220636.1">
    <property type="nucleotide sequence ID" value="NZ_WOFH01000014.1"/>
</dbReference>
<dbReference type="Gene3D" id="1.10.150.20">
    <property type="entry name" value="5' to 3' exonuclease, C-terminal subdomain"/>
    <property type="match status" value="1"/>
</dbReference>
<dbReference type="Pfam" id="PF03118">
    <property type="entry name" value="RNA_pol_A_CTD"/>
    <property type="match status" value="1"/>
</dbReference>
<proteinExistence type="predicted"/>
<dbReference type="Proteomes" id="UP000432015">
    <property type="component" value="Unassembled WGS sequence"/>
</dbReference>
<keyword evidence="3" id="KW-1185">Reference proteome</keyword>
<dbReference type="GO" id="GO:0006351">
    <property type="term" value="P:DNA-templated transcription"/>
    <property type="evidence" value="ECO:0007669"/>
    <property type="project" value="InterPro"/>
</dbReference>
<dbReference type="GO" id="GO:0003899">
    <property type="term" value="F:DNA-directed RNA polymerase activity"/>
    <property type="evidence" value="ECO:0007669"/>
    <property type="project" value="InterPro"/>
</dbReference>
<dbReference type="AlphaFoldDB" id="A0A7K1LB40"/>
<reference evidence="2 3" key="1">
    <citation type="submission" date="2019-11" db="EMBL/GenBank/DDBJ databases">
        <authorList>
            <person name="Cao P."/>
        </authorList>
    </citation>
    <scope>NUCLEOTIDE SEQUENCE [LARGE SCALE GENOMIC DNA]</scope>
    <source>
        <strain evidence="2 3">NEAU-AAG5</strain>
    </source>
</reference>
<protein>
    <recommendedName>
        <fullName evidence="1">RNA polymerase alpha subunit C-terminal domain-containing protein</fullName>
    </recommendedName>
</protein>
<feature type="domain" description="RNA polymerase alpha subunit C-terminal" evidence="1">
    <location>
        <begin position="12"/>
        <end position="63"/>
    </location>
</feature>
<dbReference type="GO" id="GO:0003677">
    <property type="term" value="F:DNA binding"/>
    <property type="evidence" value="ECO:0007669"/>
    <property type="project" value="InterPro"/>
</dbReference>
<organism evidence="2 3">
    <name type="scientific">Actinomadura litoris</name>
    <dbReference type="NCBI Taxonomy" id="2678616"/>
    <lineage>
        <taxon>Bacteria</taxon>
        <taxon>Bacillati</taxon>
        <taxon>Actinomycetota</taxon>
        <taxon>Actinomycetes</taxon>
        <taxon>Streptosporangiales</taxon>
        <taxon>Thermomonosporaceae</taxon>
        <taxon>Actinomadura</taxon>
    </lineage>
</organism>
<gene>
    <name evidence="2" type="ORF">GNZ18_33465</name>
</gene>
<evidence type="ECO:0000259" key="1">
    <source>
        <dbReference type="Pfam" id="PF03118"/>
    </source>
</evidence>
<evidence type="ECO:0000313" key="3">
    <source>
        <dbReference type="Proteomes" id="UP000432015"/>
    </source>
</evidence>
<accession>A0A7K1LB40</accession>
<name>A0A7K1LB40_9ACTN</name>
<dbReference type="SUPFAM" id="SSF47789">
    <property type="entry name" value="C-terminal domain of RNA polymerase alpha subunit"/>
    <property type="match status" value="1"/>
</dbReference>
<sequence>MATTRTLQPGDPIALLNLSPRAYNALMREGIRTIGDLAACDAFDLLDIRNFGTKSLDDVHTALIQHGLALKNGAGPA</sequence>
<dbReference type="InterPro" id="IPR011260">
    <property type="entry name" value="RNAP_asu_C"/>
</dbReference>